<protein>
    <submittedName>
        <fullName evidence="2">Uncharacterized protein</fullName>
    </submittedName>
</protein>
<keyword evidence="1" id="KW-0812">Transmembrane</keyword>
<accession>A0ABW0W043</accession>
<name>A0ABW0W043_9BACL</name>
<keyword evidence="1" id="KW-1133">Transmembrane helix</keyword>
<proteinExistence type="predicted"/>
<evidence type="ECO:0000313" key="2">
    <source>
        <dbReference type="EMBL" id="MFC5650627.1"/>
    </source>
</evidence>
<keyword evidence="1" id="KW-0472">Membrane</keyword>
<gene>
    <name evidence="2" type="ORF">ACFPYJ_16140</name>
</gene>
<reference evidence="3" key="1">
    <citation type="journal article" date="2019" name="Int. J. Syst. Evol. Microbiol.">
        <title>The Global Catalogue of Microorganisms (GCM) 10K type strain sequencing project: providing services to taxonomists for standard genome sequencing and annotation.</title>
        <authorList>
            <consortium name="The Broad Institute Genomics Platform"/>
            <consortium name="The Broad Institute Genome Sequencing Center for Infectious Disease"/>
            <person name="Wu L."/>
            <person name="Ma J."/>
        </authorList>
    </citation>
    <scope>NUCLEOTIDE SEQUENCE [LARGE SCALE GENOMIC DNA]</scope>
    <source>
        <strain evidence="3">CGMCC 1.3240</strain>
    </source>
</reference>
<feature type="transmembrane region" description="Helical" evidence="1">
    <location>
        <begin position="120"/>
        <end position="139"/>
    </location>
</feature>
<dbReference type="EMBL" id="JBHSOW010000059">
    <property type="protein sequence ID" value="MFC5650627.1"/>
    <property type="molecule type" value="Genomic_DNA"/>
</dbReference>
<keyword evidence="3" id="KW-1185">Reference proteome</keyword>
<dbReference type="RefSeq" id="WP_379189195.1">
    <property type="nucleotide sequence ID" value="NZ_JBHSOW010000059.1"/>
</dbReference>
<organism evidence="2 3">
    <name type="scientific">Paenibacillus solisilvae</name>
    <dbReference type="NCBI Taxonomy" id="2486751"/>
    <lineage>
        <taxon>Bacteria</taxon>
        <taxon>Bacillati</taxon>
        <taxon>Bacillota</taxon>
        <taxon>Bacilli</taxon>
        <taxon>Bacillales</taxon>
        <taxon>Paenibacillaceae</taxon>
        <taxon>Paenibacillus</taxon>
    </lineage>
</organism>
<dbReference type="Proteomes" id="UP001596047">
    <property type="component" value="Unassembled WGS sequence"/>
</dbReference>
<sequence>MKHLKFLLFFVIILTGFLLNIEGALASTYPSAVAWNNLLYGLSIEEVDNKVIGNEIGKIKRQRTPMPKKNGESNEKLVGSLLFEIKGADTQDVIAVKVNDKFFKASKFGQIKVTTNVPEWIVTLSFICFLSLLTMIIVWRKRRRIG</sequence>
<comment type="caution">
    <text evidence="2">The sequence shown here is derived from an EMBL/GenBank/DDBJ whole genome shotgun (WGS) entry which is preliminary data.</text>
</comment>
<evidence type="ECO:0000313" key="3">
    <source>
        <dbReference type="Proteomes" id="UP001596047"/>
    </source>
</evidence>
<evidence type="ECO:0000256" key="1">
    <source>
        <dbReference type="SAM" id="Phobius"/>
    </source>
</evidence>